<dbReference type="InterPro" id="IPR038763">
    <property type="entry name" value="DHH_sf"/>
</dbReference>
<sequence>MHCIVTHTDLDGVVSAAVYIIGAGIRRGGYNVVFIEPTEVGEKLCNLIDGGVCSSVAVMDIGLGSDSFRDLLRCLDSGSGVAEVHWYDHHIWEREWVGELSRYIDMDIDSSSRCAANVVAKSLGIETAVAMEYVDVTCAVDSWDFYRWEAPYLYRYTDYVKRFYGLDRAFRDILDAIERSIEVSQFIEWIEPFVEKYIDEELRIVTSICRDAREFDIEGRRICLYYRDFDIPNQSIVGNALLNICNCSIAAIVRHDLSSISFRSRDYNVREIARRLGGGGHIRAAGAPLKINSILKISLGLPLPTRLKKTLLYNYIEKLLRDTLTSLTPI</sequence>
<dbReference type="PANTHER" id="PTHR42146:SF1">
    <property type="entry name" value="OLIGORIBONUCLEASE NRNB"/>
    <property type="match status" value="1"/>
</dbReference>
<comment type="caution">
    <text evidence="2">The sequence shown here is derived from an EMBL/GenBank/DDBJ whole genome shotgun (WGS) entry which is preliminary data.</text>
</comment>
<name>A0A7J3I6C2_9CREN</name>
<evidence type="ECO:0000313" key="3">
    <source>
        <dbReference type="EMBL" id="HGQ17843.1"/>
    </source>
</evidence>
<gene>
    <name evidence="2" type="ORF">ENT87_01820</name>
    <name evidence="3" type="ORF">ENU30_02515</name>
</gene>
<dbReference type="InterPro" id="IPR003156">
    <property type="entry name" value="DHHA1_dom"/>
</dbReference>
<dbReference type="AlphaFoldDB" id="A0A7J3I6C2"/>
<dbReference type="PANTHER" id="PTHR42146">
    <property type="entry name" value="3',5'-CYCLIC-NUCLEOTIDE PHOSPHODIESTERASE"/>
    <property type="match status" value="1"/>
</dbReference>
<reference evidence="2" key="1">
    <citation type="journal article" date="2020" name="mSystems">
        <title>Genome- and Community-Level Interaction Insights into Carbon Utilization and Element Cycling Functions of Hydrothermarchaeota in Hydrothermal Sediment.</title>
        <authorList>
            <person name="Zhou Z."/>
            <person name="Liu Y."/>
            <person name="Xu W."/>
            <person name="Pan J."/>
            <person name="Luo Z.H."/>
            <person name="Li M."/>
        </authorList>
    </citation>
    <scope>NUCLEOTIDE SEQUENCE [LARGE SCALE GENOMIC DNA]</scope>
    <source>
        <strain evidence="2">SpSt-618</strain>
        <strain evidence="3">SpSt-657</strain>
    </source>
</reference>
<dbReference type="InterPro" id="IPR052968">
    <property type="entry name" value="Nucleotide_metab_enz"/>
</dbReference>
<dbReference type="SUPFAM" id="SSF64182">
    <property type="entry name" value="DHH phosphoesterases"/>
    <property type="match status" value="1"/>
</dbReference>
<dbReference type="EMBL" id="DTAI01000059">
    <property type="protein sequence ID" value="HGN36278.1"/>
    <property type="molecule type" value="Genomic_DNA"/>
</dbReference>
<organism evidence="2">
    <name type="scientific">Ignisphaera aggregans</name>
    <dbReference type="NCBI Taxonomy" id="334771"/>
    <lineage>
        <taxon>Archaea</taxon>
        <taxon>Thermoproteota</taxon>
        <taxon>Thermoprotei</taxon>
        <taxon>Desulfurococcales</taxon>
        <taxon>Desulfurococcaceae</taxon>
        <taxon>Ignisphaera</taxon>
    </lineage>
</organism>
<feature type="domain" description="DHHA1" evidence="1">
    <location>
        <begin position="236"/>
        <end position="290"/>
    </location>
</feature>
<dbReference type="EMBL" id="DTBZ01000059">
    <property type="protein sequence ID" value="HGQ17843.1"/>
    <property type="molecule type" value="Genomic_DNA"/>
</dbReference>
<dbReference type="GO" id="GO:0003676">
    <property type="term" value="F:nucleic acid binding"/>
    <property type="evidence" value="ECO:0007669"/>
    <property type="project" value="InterPro"/>
</dbReference>
<accession>A0A7J3I6C2</accession>
<protein>
    <recommendedName>
        <fullName evidence="1">DHHA1 domain-containing protein</fullName>
    </recommendedName>
</protein>
<evidence type="ECO:0000259" key="1">
    <source>
        <dbReference type="Pfam" id="PF02272"/>
    </source>
</evidence>
<evidence type="ECO:0000313" key="2">
    <source>
        <dbReference type="EMBL" id="HGN36278.1"/>
    </source>
</evidence>
<dbReference type="Gene3D" id="3.10.310.30">
    <property type="match status" value="1"/>
</dbReference>
<dbReference type="Pfam" id="PF02272">
    <property type="entry name" value="DHHA1"/>
    <property type="match status" value="1"/>
</dbReference>
<proteinExistence type="predicted"/>